<comment type="caution">
    <text evidence="2">The sequence shown here is derived from an EMBL/GenBank/DDBJ whole genome shotgun (WGS) entry which is preliminary data.</text>
</comment>
<feature type="region of interest" description="Disordered" evidence="1">
    <location>
        <begin position="37"/>
        <end position="87"/>
    </location>
</feature>
<protein>
    <submittedName>
        <fullName evidence="2">Uncharacterized protein</fullName>
    </submittedName>
</protein>
<gene>
    <name evidence="2" type="ORF">S03H2_20625</name>
</gene>
<proteinExistence type="predicted"/>
<organism evidence="2">
    <name type="scientific">marine sediment metagenome</name>
    <dbReference type="NCBI Taxonomy" id="412755"/>
    <lineage>
        <taxon>unclassified sequences</taxon>
        <taxon>metagenomes</taxon>
        <taxon>ecological metagenomes</taxon>
    </lineage>
</organism>
<name>X1F115_9ZZZZ</name>
<feature type="compositionally biased region" description="Polar residues" evidence="1">
    <location>
        <begin position="48"/>
        <end position="62"/>
    </location>
</feature>
<evidence type="ECO:0000313" key="2">
    <source>
        <dbReference type="EMBL" id="GAH38602.1"/>
    </source>
</evidence>
<dbReference type="AlphaFoldDB" id="X1F115"/>
<evidence type="ECO:0000256" key="1">
    <source>
        <dbReference type="SAM" id="MobiDB-lite"/>
    </source>
</evidence>
<dbReference type="EMBL" id="BARU01010893">
    <property type="protein sequence ID" value="GAH38602.1"/>
    <property type="molecule type" value="Genomic_DNA"/>
</dbReference>
<reference evidence="2" key="1">
    <citation type="journal article" date="2014" name="Front. Microbiol.">
        <title>High frequency of phylogenetically diverse reductive dehalogenase-homologous genes in deep subseafloor sedimentary metagenomes.</title>
        <authorList>
            <person name="Kawai M."/>
            <person name="Futagami T."/>
            <person name="Toyoda A."/>
            <person name="Takaki Y."/>
            <person name="Nishi S."/>
            <person name="Hori S."/>
            <person name="Arai W."/>
            <person name="Tsubouchi T."/>
            <person name="Morono Y."/>
            <person name="Uchiyama I."/>
            <person name="Ito T."/>
            <person name="Fujiyama A."/>
            <person name="Inagaki F."/>
            <person name="Takami H."/>
        </authorList>
    </citation>
    <scope>NUCLEOTIDE SEQUENCE</scope>
    <source>
        <strain evidence="2">Expedition CK06-06</strain>
    </source>
</reference>
<feature type="compositionally biased region" description="Basic residues" evidence="1">
    <location>
        <begin position="71"/>
        <end position="87"/>
    </location>
</feature>
<accession>X1F115</accession>
<sequence>MECEKCQDRGFTEQEHGLIMVLCDCEKGKAMMEELTGEATFPADNGVVNDSNSGTGQTNNITRSKDTSQSKRTRKPKKKKGTRKRAS</sequence>